<protein>
    <submittedName>
        <fullName evidence="2">Uncharacterized protein</fullName>
    </submittedName>
</protein>
<comment type="caution">
    <text evidence="2">The sequence shown here is derived from an EMBL/GenBank/DDBJ whole genome shotgun (WGS) entry which is preliminary data.</text>
</comment>
<evidence type="ECO:0000313" key="2">
    <source>
        <dbReference type="EMBL" id="MFD2515456.1"/>
    </source>
</evidence>
<feature type="chain" id="PRO_5045890771" evidence="1">
    <location>
        <begin position="21"/>
        <end position="531"/>
    </location>
</feature>
<dbReference type="EMBL" id="JBHULU010000021">
    <property type="protein sequence ID" value="MFD2515456.1"/>
    <property type="molecule type" value="Genomic_DNA"/>
</dbReference>
<keyword evidence="1" id="KW-0732">Signal</keyword>
<keyword evidence="3" id="KW-1185">Reference proteome</keyword>
<evidence type="ECO:0000313" key="3">
    <source>
        <dbReference type="Proteomes" id="UP001597544"/>
    </source>
</evidence>
<dbReference type="RefSeq" id="WP_377510222.1">
    <property type="nucleotide sequence ID" value="NZ_JBHULU010000021.1"/>
</dbReference>
<evidence type="ECO:0000256" key="1">
    <source>
        <dbReference type="SAM" id="SignalP"/>
    </source>
</evidence>
<accession>A0ABW5IP81</accession>
<proteinExistence type="predicted"/>
<reference evidence="3" key="1">
    <citation type="journal article" date="2019" name="Int. J. Syst. Evol. Microbiol.">
        <title>The Global Catalogue of Microorganisms (GCM) 10K type strain sequencing project: providing services to taxonomists for standard genome sequencing and annotation.</title>
        <authorList>
            <consortium name="The Broad Institute Genomics Platform"/>
            <consortium name="The Broad Institute Genome Sequencing Center for Infectious Disease"/>
            <person name="Wu L."/>
            <person name="Ma J."/>
        </authorList>
    </citation>
    <scope>NUCLEOTIDE SEQUENCE [LARGE SCALE GENOMIC DNA]</scope>
    <source>
        <strain evidence="3">KCTC 42498</strain>
    </source>
</reference>
<organism evidence="2 3">
    <name type="scientific">Pontibacter locisalis</name>
    <dbReference type="NCBI Taxonomy" id="1719035"/>
    <lineage>
        <taxon>Bacteria</taxon>
        <taxon>Pseudomonadati</taxon>
        <taxon>Bacteroidota</taxon>
        <taxon>Cytophagia</taxon>
        <taxon>Cytophagales</taxon>
        <taxon>Hymenobacteraceae</taxon>
        <taxon>Pontibacter</taxon>
    </lineage>
</organism>
<gene>
    <name evidence="2" type="ORF">ACFSRY_16405</name>
</gene>
<sequence>MVLKRPVLLLLVMILLSSCADDNFFQEDALVQPEETRYKITSGSDSVWVVAGRHYDRSGFHRFFWGDHNRKIWSTPVKLPVFHLDSVAGGLKVIKKGGGYQTTSFHLQDDKGRLYAFRSVDKDPIHVVSKFWQPTFVSNILRDQISAANPYGVLVVPELAEAVGVHHTNPTLYYVPKKGNGFGEFSSDVGGKVFMLEEKYEEKVDLTAPFVKAVDFEDSHDALRERFQENTHHFDQRAFARARLLDVLIGDWDRHKGQWDWAVRKDGHDTYYVPIPRDRDQVFMKMGDGLIPSIATSKIMARKFHSFDHDFSDVKAYMINSRFLDERLLNELTLSEWQSIAKKMQQQLTDKVIENAVQQLPTPIFSLIGEELAQDLKSRRNLLDKAATKMYNILAESVTIAGTDQEERFVVKRLDNERTEVSLYRKADNGVPAKRFYHRIFYRNQTELIKLYGLGDDDEFILTGNVEEGIMVKIYGGLGADVITDSSSVQGWKKYTQIYDTERGNEIIFGTEAKDKTTRDVRVHAFDREGN</sequence>
<name>A0ABW5IP81_9BACT</name>
<feature type="signal peptide" evidence="1">
    <location>
        <begin position="1"/>
        <end position="20"/>
    </location>
</feature>
<dbReference type="Proteomes" id="UP001597544">
    <property type="component" value="Unassembled WGS sequence"/>
</dbReference>
<dbReference type="PROSITE" id="PS51257">
    <property type="entry name" value="PROKAR_LIPOPROTEIN"/>
    <property type="match status" value="1"/>
</dbReference>